<keyword evidence="8" id="KW-1185">Reference proteome</keyword>
<dbReference type="Proteomes" id="UP000199087">
    <property type="component" value="Unassembled WGS sequence"/>
</dbReference>
<dbReference type="GO" id="GO:0003700">
    <property type="term" value="F:DNA-binding transcription factor activity"/>
    <property type="evidence" value="ECO:0007669"/>
    <property type="project" value="InterPro"/>
</dbReference>
<name>A0A0U1NW53_9BACI</name>
<dbReference type="Gene3D" id="3.40.50.2300">
    <property type="match status" value="1"/>
</dbReference>
<evidence type="ECO:0000256" key="2">
    <source>
        <dbReference type="ARBA" id="ARBA00023125"/>
    </source>
</evidence>
<proteinExistence type="predicted"/>
<dbReference type="CDD" id="cd17536">
    <property type="entry name" value="REC_YesN-like"/>
    <property type="match status" value="1"/>
</dbReference>
<dbReference type="Pfam" id="PF12833">
    <property type="entry name" value="HTH_18"/>
    <property type="match status" value="1"/>
</dbReference>
<dbReference type="InterPro" id="IPR009057">
    <property type="entry name" value="Homeodomain-like_sf"/>
</dbReference>
<reference evidence="8" key="1">
    <citation type="submission" date="2015-05" db="EMBL/GenBank/DDBJ databases">
        <authorList>
            <person name="Urmite Genomes"/>
        </authorList>
    </citation>
    <scope>NUCLEOTIDE SEQUENCE [LARGE SCALE GENOMIC DNA]</scope>
    <source>
        <strain evidence="8">LF1</strain>
    </source>
</reference>
<feature type="modified residue" description="4-aspartylphosphate" evidence="4">
    <location>
        <position position="115"/>
    </location>
</feature>
<feature type="domain" description="Response regulatory" evidence="6">
    <location>
        <begin position="63"/>
        <end position="180"/>
    </location>
</feature>
<dbReference type="RefSeq" id="WP_342666639.1">
    <property type="nucleotide sequence ID" value="NZ_CVRB01000002.1"/>
</dbReference>
<keyword evidence="3" id="KW-0804">Transcription</keyword>
<evidence type="ECO:0000256" key="1">
    <source>
        <dbReference type="ARBA" id="ARBA00023015"/>
    </source>
</evidence>
<dbReference type="GO" id="GO:0000160">
    <property type="term" value="P:phosphorelay signal transduction system"/>
    <property type="evidence" value="ECO:0007669"/>
    <property type="project" value="InterPro"/>
</dbReference>
<protein>
    <submittedName>
        <fullName evidence="7">Two-component response regulator</fullName>
    </submittedName>
</protein>
<dbReference type="InterPro" id="IPR020449">
    <property type="entry name" value="Tscrpt_reg_AraC-type_HTH"/>
</dbReference>
<dbReference type="InterPro" id="IPR001789">
    <property type="entry name" value="Sig_transdc_resp-reg_receiver"/>
</dbReference>
<dbReference type="SUPFAM" id="SSF46689">
    <property type="entry name" value="Homeodomain-like"/>
    <property type="match status" value="2"/>
</dbReference>
<accession>A0A0U1NW53</accession>
<dbReference type="AlphaFoldDB" id="A0A0U1NW53"/>
<feature type="domain" description="HTH araC/xylS-type" evidence="5">
    <location>
        <begin position="471"/>
        <end position="569"/>
    </location>
</feature>
<evidence type="ECO:0000313" key="7">
    <source>
        <dbReference type="EMBL" id="CRK82256.1"/>
    </source>
</evidence>
<evidence type="ECO:0000256" key="4">
    <source>
        <dbReference type="PROSITE-ProRule" id="PRU00169"/>
    </source>
</evidence>
<dbReference type="PANTHER" id="PTHR43280:SF28">
    <property type="entry name" value="HTH-TYPE TRANSCRIPTIONAL ACTIVATOR RHAS"/>
    <property type="match status" value="1"/>
</dbReference>
<dbReference type="STRING" id="1499688.BN000_02178"/>
<sequence length="572" mass="65984">MKIGKVTFPLEDGIGRALLVADNTTIIQKYKDKMLAQSNYREFKILIMPSSGGIELATGELCRVLIVDDEILIRQGIKHYINWEKEGFSIVGEASNGQEALELIEITNPHLIITDIVMPIMDGEELTRIVKERYPKIEIIILSSFGDFDYVRSTFQNGVIDYILKPKLDAGELLMALKSAARRIPSFQPVKNQLDVNLSIGQIINKLISGYEVNFDTKSISETFPNSYYSLLGVDVKNHPTNDMVEFPKYITGKIVSELQLNISQVVHYSFNVEQNLIVFILNYRKGDRDDVFKFAHKLAETIQDVGFAMSEAFADFSQIGNIYKCSLLKLLNYRFYFPELPLLMEKVLPKPLPKCENFNLDRFTGDFKQKHFDAAFRYLKDHVTKLSGCYTTDVFEYKAFFGNIIFNITIFLTNMEYDVKVLEKSKYSYFKSIDKALTFKEVVQLLDCFIEEVKNCIFSMENQPENANMKKLMEYIKAHYAEPLTLKSVAKHFHFNPSYLSSYFSAHNNERFIEYLNKIRVEEASRLLIMGTATISEISGMVGYSDHSYFCKVFKKIKRVSPSQYKRTQYL</sequence>
<organism evidence="7 8">
    <name type="scientific">Neobacillus massiliamazoniensis</name>
    <dbReference type="NCBI Taxonomy" id="1499688"/>
    <lineage>
        <taxon>Bacteria</taxon>
        <taxon>Bacillati</taxon>
        <taxon>Bacillota</taxon>
        <taxon>Bacilli</taxon>
        <taxon>Bacillales</taxon>
        <taxon>Bacillaceae</taxon>
        <taxon>Neobacillus</taxon>
    </lineage>
</organism>
<keyword evidence="1" id="KW-0805">Transcription regulation</keyword>
<dbReference type="PROSITE" id="PS01124">
    <property type="entry name" value="HTH_ARAC_FAMILY_2"/>
    <property type="match status" value="1"/>
</dbReference>
<dbReference type="GO" id="GO:0043565">
    <property type="term" value="F:sequence-specific DNA binding"/>
    <property type="evidence" value="ECO:0007669"/>
    <property type="project" value="InterPro"/>
</dbReference>
<dbReference type="InterPro" id="IPR018060">
    <property type="entry name" value="HTH_AraC"/>
</dbReference>
<dbReference type="Pfam" id="PF00072">
    <property type="entry name" value="Response_reg"/>
    <property type="match status" value="1"/>
</dbReference>
<dbReference type="SMART" id="SM00342">
    <property type="entry name" value="HTH_ARAC"/>
    <property type="match status" value="1"/>
</dbReference>
<evidence type="ECO:0000259" key="5">
    <source>
        <dbReference type="PROSITE" id="PS01124"/>
    </source>
</evidence>
<keyword evidence="4" id="KW-0597">Phosphoprotein</keyword>
<dbReference type="Gene3D" id="1.10.10.60">
    <property type="entry name" value="Homeodomain-like"/>
    <property type="match status" value="2"/>
</dbReference>
<evidence type="ECO:0000259" key="6">
    <source>
        <dbReference type="PROSITE" id="PS50110"/>
    </source>
</evidence>
<dbReference type="PANTHER" id="PTHR43280">
    <property type="entry name" value="ARAC-FAMILY TRANSCRIPTIONAL REGULATOR"/>
    <property type="match status" value="1"/>
</dbReference>
<gene>
    <name evidence="7" type="ORF">BN000_02178</name>
</gene>
<evidence type="ECO:0000313" key="8">
    <source>
        <dbReference type="Proteomes" id="UP000199087"/>
    </source>
</evidence>
<dbReference type="EMBL" id="CVRB01000002">
    <property type="protein sequence ID" value="CRK82256.1"/>
    <property type="molecule type" value="Genomic_DNA"/>
</dbReference>
<dbReference type="SMART" id="SM00448">
    <property type="entry name" value="REC"/>
    <property type="match status" value="1"/>
</dbReference>
<keyword evidence="2" id="KW-0238">DNA-binding</keyword>
<dbReference type="SUPFAM" id="SSF52172">
    <property type="entry name" value="CheY-like"/>
    <property type="match status" value="1"/>
</dbReference>
<dbReference type="PROSITE" id="PS50110">
    <property type="entry name" value="RESPONSE_REGULATORY"/>
    <property type="match status" value="1"/>
</dbReference>
<evidence type="ECO:0000256" key="3">
    <source>
        <dbReference type="ARBA" id="ARBA00023163"/>
    </source>
</evidence>
<dbReference type="PRINTS" id="PR00032">
    <property type="entry name" value="HTHARAC"/>
</dbReference>
<dbReference type="InterPro" id="IPR011006">
    <property type="entry name" value="CheY-like_superfamily"/>
</dbReference>